<evidence type="ECO:0000313" key="5">
    <source>
        <dbReference type="Proteomes" id="UP000030641"/>
    </source>
</evidence>
<sequence>MQPQGLLHMESDNHLGRVLNPFSAGLSIQPCAGPMCRSLRDMDLFLRVILAQKPYLKDPLLVPIPWTGPNTGVVKLKIGIMATDGMITPAPPILRAISWAQKRLEHCADVEVKSFAPYQAREVLSLVRRIFMPDGGVGFKNILAASVIDVATDSSHVSDIALLRSERDEYRRTMAKHWNEQDVDIVLMPVFVGPAPAHDTAIYKSYTSVWNLVDHPAVSIPTPLYAGATGSEVYADSHVLGEEDAFVRRAWEETSFEGAPLSLQLVARKHHDNLLFGALQLLKQPLQLV</sequence>
<dbReference type="Proteomes" id="UP000030641">
    <property type="component" value="Unassembled WGS sequence"/>
</dbReference>
<proteinExistence type="inferred from homology"/>
<protein>
    <recommendedName>
        <fullName evidence="3">Amidase domain-containing protein</fullName>
    </recommendedName>
</protein>
<dbReference type="InterPro" id="IPR036928">
    <property type="entry name" value="AS_sf"/>
</dbReference>
<dbReference type="AlphaFoldDB" id="A0A074Y5J9"/>
<evidence type="ECO:0000256" key="1">
    <source>
        <dbReference type="ARBA" id="ARBA00009199"/>
    </source>
</evidence>
<evidence type="ECO:0000313" key="4">
    <source>
        <dbReference type="EMBL" id="KEQ93063.1"/>
    </source>
</evidence>
<dbReference type="Gene3D" id="3.90.1300.10">
    <property type="entry name" value="Amidase signature (AS) domain"/>
    <property type="match status" value="1"/>
</dbReference>
<feature type="domain" description="Amidase" evidence="3">
    <location>
        <begin position="27"/>
        <end position="137"/>
    </location>
</feature>
<evidence type="ECO:0000256" key="2">
    <source>
        <dbReference type="ARBA" id="ARBA00022801"/>
    </source>
</evidence>
<keyword evidence="2" id="KW-0378">Hydrolase</keyword>
<name>A0A074Y5J9_AURSE</name>
<accession>A0A074Y5J9</accession>
<dbReference type="InParanoid" id="A0A074Y5J9"/>
<dbReference type="InterPro" id="IPR023631">
    <property type="entry name" value="Amidase_dom"/>
</dbReference>
<gene>
    <name evidence="4" type="ORF">AUEXF2481DRAFT_31519</name>
</gene>
<dbReference type="EMBL" id="KL584767">
    <property type="protein sequence ID" value="KEQ93063.1"/>
    <property type="molecule type" value="Genomic_DNA"/>
</dbReference>
<reference evidence="4 5" key="1">
    <citation type="journal article" date="2014" name="BMC Genomics">
        <title>Genome sequencing of four Aureobasidium pullulans varieties: biotechnological potential, stress tolerance, and description of new species.</title>
        <authorList>
            <person name="Gostin Ar C."/>
            <person name="Ohm R.A."/>
            <person name="Kogej T."/>
            <person name="Sonjak S."/>
            <person name="Turk M."/>
            <person name="Zajc J."/>
            <person name="Zalar P."/>
            <person name="Grube M."/>
            <person name="Sun H."/>
            <person name="Han J."/>
            <person name="Sharma A."/>
            <person name="Chiniquy J."/>
            <person name="Ngan C.Y."/>
            <person name="Lipzen A."/>
            <person name="Barry K."/>
            <person name="Grigoriev I.V."/>
            <person name="Gunde-Cimerman N."/>
        </authorList>
    </citation>
    <scope>NUCLEOTIDE SEQUENCE [LARGE SCALE GENOMIC DNA]</scope>
    <source>
        <strain evidence="4 5">EXF-2481</strain>
    </source>
</reference>
<dbReference type="Pfam" id="PF01425">
    <property type="entry name" value="Amidase"/>
    <property type="match status" value="2"/>
</dbReference>
<organism evidence="4 5">
    <name type="scientific">Aureobasidium subglaciale (strain EXF-2481)</name>
    <name type="common">Aureobasidium pullulans var. subglaciale</name>
    <dbReference type="NCBI Taxonomy" id="1043005"/>
    <lineage>
        <taxon>Eukaryota</taxon>
        <taxon>Fungi</taxon>
        <taxon>Dikarya</taxon>
        <taxon>Ascomycota</taxon>
        <taxon>Pezizomycotina</taxon>
        <taxon>Dothideomycetes</taxon>
        <taxon>Dothideomycetidae</taxon>
        <taxon>Dothideales</taxon>
        <taxon>Saccotheciaceae</taxon>
        <taxon>Aureobasidium</taxon>
    </lineage>
</organism>
<feature type="domain" description="Amidase" evidence="3">
    <location>
        <begin position="164"/>
        <end position="275"/>
    </location>
</feature>
<keyword evidence="5" id="KW-1185">Reference proteome</keyword>
<dbReference type="RefSeq" id="XP_013341535.1">
    <property type="nucleotide sequence ID" value="XM_013486081.1"/>
</dbReference>
<dbReference type="GO" id="GO:0016787">
    <property type="term" value="F:hydrolase activity"/>
    <property type="evidence" value="ECO:0007669"/>
    <property type="project" value="UniProtKB-KW"/>
</dbReference>
<dbReference type="HOGENOM" id="CLU_009600_9_1_1"/>
<dbReference type="SUPFAM" id="SSF75304">
    <property type="entry name" value="Amidase signature (AS) enzymes"/>
    <property type="match status" value="1"/>
</dbReference>
<dbReference type="OMA" id="CEHESAF"/>
<dbReference type="STRING" id="1043005.A0A074Y5J9"/>
<dbReference type="PANTHER" id="PTHR46072:SF4">
    <property type="entry name" value="AMIDASE C550.07-RELATED"/>
    <property type="match status" value="1"/>
</dbReference>
<dbReference type="GeneID" id="25364451"/>
<dbReference type="PANTHER" id="PTHR46072">
    <property type="entry name" value="AMIDASE-RELATED-RELATED"/>
    <property type="match status" value="1"/>
</dbReference>
<comment type="similarity">
    <text evidence="1">Belongs to the amidase family.</text>
</comment>
<evidence type="ECO:0000259" key="3">
    <source>
        <dbReference type="Pfam" id="PF01425"/>
    </source>
</evidence>
<dbReference type="OrthoDB" id="6428749at2759"/>